<accession>A0ABX0U4G3</accession>
<reference evidence="1 2" key="1">
    <citation type="submission" date="2020-03" db="EMBL/GenBank/DDBJ databases">
        <title>Genomic Encyclopedia of Type Strains, Phase IV (KMG-IV): sequencing the most valuable type-strain genomes for metagenomic binning, comparative biology and taxonomic classification.</title>
        <authorList>
            <person name="Goeker M."/>
        </authorList>
    </citation>
    <scope>NUCLEOTIDE SEQUENCE [LARGE SCALE GENOMIC DNA]</scope>
    <source>
        <strain evidence="1 2">DSM 101599</strain>
    </source>
</reference>
<evidence type="ECO:0000313" key="1">
    <source>
        <dbReference type="EMBL" id="NIJ43725.1"/>
    </source>
</evidence>
<dbReference type="RefSeq" id="WP_167182472.1">
    <property type="nucleotide sequence ID" value="NZ_JAASQL010000001.1"/>
</dbReference>
<proteinExistence type="predicted"/>
<evidence type="ECO:0000313" key="2">
    <source>
        <dbReference type="Proteomes" id="UP000745859"/>
    </source>
</evidence>
<keyword evidence="2" id="KW-1185">Reference proteome</keyword>
<organism evidence="1 2">
    <name type="scientific">Wenyingzhuangia heitensis</name>
    <dbReference type="NCBI Taxonomy" id="1487859"/>
    <lineage>
        <taxon>Bacteria</taxon>
        <taxon>Pseudomonadati</taxon>
        <taxon>Bacteroidota</taxon>
        <taxon>Flavobacteriia</taxon>
        <taxon>Flavobacteriales</taxon>
        <taxon>Flavobacteriaceae</taxon>
        <taxon>Wenyingzhuangia</taxon>
    </lineage>
</organism>
<protein>
    <recommendedName>
        <fullName evidence="3">Tellurite resistance protein TerB</fullName>
    </recommendedName>
</protein>
<gene>
    <name evidence="1" type="ORF">FHR24_000164</name>
</gene>
<dbReference type="EMBL" id="JAASQL010000001">
    <property type="protein sequence ID" value="NIJ43725.1"/>
    <property type="molecule type" value="Genomic_DNA"/>
</dbReference>
<name>A0ABX0U4G3_9FLAO</name>
<sequence length="147" mass="16843">MSILNIFLSGTQKKNRGHLANIVKIAKSNGKLNRDEIKLIKKVKEELNISDLAYRSIIRKPEQYPINPPSNYEERIERLFKLTDMLLVDKESYDLSVKLLEKLAVGLGFPLPTHEQVVKKAVEMVQKKVDIDVFAKEIKIANTVLKD</sequence>
<dbReference type="SUPFAM" id="SSF158682">
    <property type="entry name" value="TerB-like"/>
    <property type="match status" value="1"/>
</dbReference>
<comment type="caution">
    <text evidence="1">The sequence shown here is derived from an EMBL/GenBank/DDBJ whole genome shotgun (WGS) entry which is preliminary data.</text>
</comment>
<dbReference type="Proteomes" id="UP000745859">
    <property type="component" value="Unassembled WGS sequence"/>
</dbReference>
<evidence type="ECO:0008006" key="3">
    <source>
        <dbReference type="Google" id="ProtNLM"/>
    </source>
</evidence>
<dbReference type="InterPro" id="IPR029024">
    <property type="entry name" value="TerB-like"/>
</dbReference>